<keyword evidence="3" id="KW-1185">Reference proteome</keyword>
<evidence type="ECO:0000256" key="1">
    <source>
        <dbReference type="SAM" id="MobiDB-lite"/>
    </source>
</evidence>
<gene>
    <name evidence="2" type="ORF">DPMN_135155</name>
</gene>
<accession>A0A9D4JGI8</accession>
<reference evidence="2" key="2">
    <citation type="submission" date="2020-11" db="EMBL/GenBank/DDBJ databases">
        <authorList>
            <person name="McCartney M.A."/>
            <person name="Auch B."/>
            <person name="Kono T."/>
            <person name="Mallez S."/>
            <person name="Becker A."/>
            <person name="Gohl D.M."/>
            <person name="Silverstein K.A.T."/>
            <person name="Koren S."/>
            <person name="Bechman K.B."/>
            <person name="Herman A."/>
            <person name="Abrahante J.E."/>
            <person name="Garbe J."/>
        </authorList>
    </citation>
    <scope>NUCLEOTIDE SEQUENCE</scope>
    <source>
        <strain evidence="2">Duluth1</strain>
        <tissue evidence="2">Whole animal</tissue>
    </source>
</reference>
<reference evidence="2" key="1">
    <citation type="journal article" date="2019" name="bioRxiv">
        <title>The Genome of the Zebra Mussel, Dreissena polymorpha: A Resource for Invasive Species Research.</title>
        <authorList>
            <person name="McCartney M.A."/>
            <person name="Auch B."/>
            <person name="Kono T."/>
            <person name="Mallez S."/>
            <person name="Zhang Y."/>
            <person name="Obille A."/>
            <person name="Becker A."/>
            <person name="Abrahante J.E."/>
            <person name="Garbe J."/>
            <person name="Badalamenti J.P."/>
            <person name="Herman A."/>
            <person name="Mangelson H."/>
            <person name="Liachko I."/>
            <person name="Sullivan S."/>
            <person name="Sone E.D."/>
            <person name="Koren S."/>
            <person name="Silverstein K.A.T."/>
            <person name="Beckman K.B."/>
            <person name="Gohl D.M."/>
        </authorList>
    </citation>
    <scope>NUCLEOTIDE SEQUENCE</scope>
    <source>
        <strain evidence="2">Duluth1</strain>
        <tissue evidence="2">Whole animal</tissue>
    </source>
</reference>
<dbReference type="EMBL" id="JAIWYP010000006">
    <property type="protein sequence ID" value="KAH3806827.1"/>
    <property type="molecule type" value="Genomic_DNA"/>
</dbReference>
<feature type="region of interest" description="Disordered" evidence="1">
    <location>
        <begin position="69"/>
        <end position="91"/>
    </location>
</feature>
<dbReference type="Proteomes" id="UP000828390">
    <property type="component" value="Unassembled WGS sequence"/>
</dbReference>
<comment type="caution">
    <text evidence="2">The sequence shown here is derived from an EMBL/GenBank/DDBJ whole genome shotgun (WGS) entry which is preliminary data.</text>
</comment>
<sequence>MRLPDSVRRCQSPRPAAHLQDTPRQSTMVPRPSGHLRENPRLCQTVSQTSGAPAREYQTVCDGANTVLVPAGDRRLPDGSRVSPRPAGHLT</sequence>
<evidence type="ECO:0000313" key="2">
    <source>
        <dbReference type="EMBL" id="KAH3806827.1"/>
    </source>
</evidence>
<feature type="region of interest" description="Disordered" evidence="1">
    <location>
        <begin position="1"/>
        <end position="38"/>
    </location>
</feature>
<organism evidence="2 3">
    <name type="scientific">Dreissena polymorpha</name>
    <name type="common">Zebra mussel</name>
    <name type="synonym">Mytilus polymorpha</name>
    <dbReference type="NCBI Taxonomy" id="45954"/>
    <lineage>
        <taxon>Eukaryota</taxon>
        <taxon>Metazoa</taxon>
        <taxon>Spiralia</taxon>
        <taxon>Lophotrochozoa</taxon>
        <taxon>Mollusca</taxon>
        <taxon>Bivalvia</taxon>
        <taxon>Autobranchia</taxon>
        <taxon>Heteroconchia</taxon>
        <taxon>Euheterodonta</taxon>
        <taxon>Imparidentia</taxon>
        <taxon>Neoheterodontei</taxon>
        <taxon>Myida</taxon>
        <taxon>Dreissenoidea</taxon>
        <taxon>Dreissenidae</taxon>
        <taxon>Dreissena</taxon>
    </lineage>
</organism>
<evidence type="ECO:0000313" key="3">
    <source>
        <dbReference type="Proteomes" id="UP000828390"/>
    </source>
</evidence>
<dbReference type="AlphaFoldDB" id="A0A9D4JGI8"/>
<proteinExistence type="predicted"/>
<protein>
    <submittedName>
        <fullName evidence="2">Uncharacterized protein</fullName>
    </submittedName>
</protein>
<name>A0A9D4JGI8_DREPO</name>